<name>A0A0G0UG69_9BACT</name>
<comment type="caution">
    <text evidence="1">The sequence shown here is derived from an EMBL/GenBank/DDBJ whole genome shotgun (WGS) entry which is preliminary data.</text>
</comment>
<organism evidence="1 2">
    <name type="scientific">Candidatus Woesebacteria bacterium GW2011_GWB1_41_10</name>
    <dbReference type="NCBI Taxonomy" id="1618577"/>
    <lineage>
        <taxon>Bacteria</taxon>
        <taxon>Candidatus Woeseibacteriota</taxon>
    </lineage>
</organism>
<dbReference type="AlphaFoldDB" id="A0A0G0UG69"/>
<accession>A0A0G0UG69</accession>
<protein>
    <submittedName>
        <fullName evidence="1">Uncharacterized protein</fullName>
    </submittedName>
</protein>
<proteinExistence type="predicted"/>
<dbReference type="EMBL" id="LCAE01000003">
    <property type="protein sequence ID" value="KKR87879.1"/>
    <property type="molecule type" value="Genomic_DNA"/>
</dbReference>
<sequence>MISIFSGDNLRYVIELRDGFLPRLFFNKGLILVNEFIKLISHLSPRQLILAYVDFVNSLIGFFI</sequence>
<evidence type="ECO:0000313" key="1">
    <source>
        <dbReference type="EMBL" id="KKR87879.1"/>
    </source>
</evidence>
<reference evidence="1 2" key="1">
    <citation type="journal article" date="2015" name="Nature">
        <title>rRNA introns, odd ribosomes, and small enigmatic genomes across a large radiation of phyla.</title>
        <authorList>
            <person name="Brown C.T."/>
            <person name="Hug L.A."/>
            <person name="Thomas B.C."/>
            <person name="Sharon I."/>
            <person name="Castelle C.J."/>
            <person name="Singh A."/>
            <person name="Wilkins M.J."/>
            <person name="Williams K.H."/>
            <person name="Banfield J.F."/>
        </authorList>
    </citation>
    <scope>NUCLEOTIDE SEQUENCE [LARGE SCALE GENOMIC DNA]</scope>
</reference>
<evidence type="ECO:0000313" key="2">
    <source>
        <dbReference type="Proteomes" id="UP000033858"/>
    </source>
</evidence>
<gene>
    <name evidence="1" type="ORF">UU32_C0003G0009</name>
</gene>
<dbReference type="Proteomes" id="UP000033858">
    <property type="component" value="Unassembled WGS sequence"/>
</dbReference>